<reference evidence="6 7" key="1">
    <citation type="submission" date="2024-04" db="EMBL/GenBank/DDBJ databases">
        <authorList>
            <consortium name="Genoscope - CEA"/>
            <person name="William W."/>
        </authorList>
    </citation>
    <scope>NUCLEOTIDE SEQUENCE [LARGE SCALE GENOMIC DNA]</scope>
</reference>
<feature type="region of interest" description="Disordered" evidence="5">
    <location>
        <begin position="276"/>
        <end position="302"/>
    </location>
</feature>
<feature type="region of interest" description="Disordered" evidence="5">
    <location>
        <begin position="320"/>
        <end position="350"/>
    </location>
</feature>
<feature type="binding site" evidence="3">
    <location>
        <position position="71"/>
    </location>
    <ligand>
        <name>GTP</name>
        <dbReference type="ChEBI" id="CHEBI:37565"/>
    </ligand>
</feature>
<dbReference type="GO" id="GO:0003924">
    <property type="term" value="F:GTPase activity"/>
    <property type="evidence" value="ECO:0007669"/>
    <property type="project" value="InterPro"/>
</dbReference>
<dbReference type="PRINTS" id="PR00328">
    <property type="entry name" value="SAR1GTPBP"/>
</dbReference>
<evidence type="ECO:0000313" key="7">
    <source>
        <dbReference type="Proteomes" id="UP001497497"/>
    </source>
</evidence>
<keyword evidence="4" id="KW-0460">Magnesium</keyword>
<feature type="binding site" evidence="3">
    <location>
        <begin position="127"/>
        <end position="130"/>
    </location>
    <ligand>
        <name>GTP</name>
        <dbReference type="ChEBI" id="CHEBI:37565"/>
    </ligand>
</feature>
<sequence>MGNCVSQLKKKKEPNRAITLAIVGIDNAGKTTLSCVLAGEQIDPDIAPTVGFRNAKFINSNFDIILFDVGGGKNIRPIWKTYFGEVFGIMYVVDSSSRDRLLEAKEVFKETLEHPQVSGKPVLILANKVDKEDHLKELDLVNGLDLEKTVNDNKCPSKLVMVSALKGVGTKMDNEIQEGLTWLLGNIGTNWSTLEPRIQEDMRQAKEKRDKEREERRARVKKQKEEREKAEELERSALGLEKKEESEEEDIVDGNPFKALDLDKLKKKEQLMKEEKRLKEKRKTHGDDSNLRTADETPGSLMSSQRLDMTRFDLGDTRVLHMDGNETKPSAINFLSRNNRGPALPPLEPLNSRSQEKLVVEKKKRKKKKLTEYNLTFNDDGNHGDDITSRLTLQPPKSGLWSREIEVHDLTPRIAKPKVTKVVKGKRIDEEEDEINSYPDIESRHMQLYNDLDDREKTALKPLKFDDSTLPNKAKNEINFKKGFETFPRDLEREDSVYRRTLKHVNPPNLHSFDEEKDEITERVDGDDKDFHNVLASKNSKGKNSKQLTKERDHRIQESDEENDTYELHNALKDTLRFPRSPRDEEAPRDFQQEIRELQQRHLSGLTKGSHNGYHKNMPTEEDEKIYRKGKQDLSRGKLSPVPIKEERSLKGETSDRSETKRKKKRNLLRSNKLAPSDDEDADSAFSEKFTSPRMVQERGSRNSSDNETPVKKSSSKLTQFHRNISHDSDFGAKWGLAEDLPAVDNDYNVRRFPNFDDSDAGDIVY</sequence>
<dbReference type="InterPro" id="IPR006689">
    <property type="entry name" value="Small_GTPase_ARF/SAR"/>
</dbReference>
<name>A0AAV2I8S0_LYMST</name>
<accession>A0AAV2I8S0</accession>
<gene>
    <name evidence="6" type="ORF">GSLYS_00016193001</name>
</gene>
<feature type="binding site" evidence="4">
    <location>
        <position position="31"/>
    </location>
    <ligand>
        <name>Mg(2+)</name>
        <dbReference type="ChEBI" id="CHEBI:18420"/>
    </ligand>
</feature>
<feature type="binding site" evidence="3">
    <location>
        <begin position="24"/>
        <end position="31"/>
    </location>
    <ligand>
        <name>GTP</name>
        <dbReference type="ChEBI" id="CHEBI:37565"/>
    </ligand>
</feature>
<dbReference type="SMART" id="SM00177">
    <property type="entry name" value="ARF"/>
    <property type="match status" value="1"/>
</dbReference>
<dbReference type="Gene3D" id="3.40.50.300">
    <property type="entry name" value="P-loop containing nucleotide triphosphate hydrolases"/>
    <property type="match status" value="1"/>
</dbReference>
<feature type="compositionally biased region" description="Basic and acidic residues" evidence="5">
    <location>
        <begin position="548"/>
        <end position="558"/>
    </location>
</feature>
<dbReference type="Proteomes" id="UP001497497">
    <property type="component" value="Unassembled WGS sequence"/>
</dbReference>
<evidence type="ECO:0000256" key="1">
    <source>
        <dbReference type="ARBA" id="ARBA00022741"/>
    </source>
</evidence>
<evidence type="ECO:0008006" key="8">
    <source>
        <dbReference type="Google" id="ProtNLM"/>
    </source>
</evidence>
<evidence type="ECO:0000256" key="2">
    <source>
        <dbReference type="ARBA" id="ARBA00023134"/>
    </source>
</evidence>
<evidence type="ECO:0000256" key="3">
    <source>
        <dbReference type="PIRSR" id="PIRSR606689-1"/>
    </source>
</evidence>
<dbReference type="SMART" id="SM00178">
    <property type="entry name" value="SAR"/>
    <property type="match status" value="1"/>
</dbReference>
<feature type="compositionally biased region" description="Basic and acidic residues" evidence="5">
    <location>
        <begin position="520"/>
        <end position="532"/>
    </location>
</feature>
<feature type="binding site" evidence="4">
    <location>
        <position position="49"/>
    </location>
    <ligand>
        <name>Mg(2+)</name>
        <dbReference type="ChEBI" id="CHEBI:18420"/>
    </ligand>
</feature>
<dbReference type="InterPro" id="IPR005225">
    <property type="entry name" value="Small_GTP-bd"/>
</dbReference>
<feature type="region of interest" description="Disordered" evidence="5">
    <location>
        <begin position="506"/>
        <end position="566"/>
    </location>
</feature>
<feature type="compositionally biased region" description="Polar residues" evidence="5">
    <location>
        <begin position="327"/>
        <end position="339"/>
    </location>
</feature>
<organism evidence="6 7">
    <name type="scientific">Lymnaea stagnalis</name>
    <name type="common">Great pond snail</name>
    <name type="synonym">Helix stagnalis</name>
    <dbReference type="NCBI Taxonomy" id="6523"/>
    <lineage>
        <taxon>Eukaryota</taxon>
        <taxon>Metazoa</taxon>
        <taxon>Spiralia</taxon>
        <taxon>Lophotrochozoa</taxon>
        <taxon>Mollusca</taxon>
        <taxon>Gastropoda</taxon>
        <taxon>Heterobranchia</taxon>
        <taxon>Euthyneura</taxon>
        <taxon>Panpulmonata</taxon>
        <taxon>Hygrophila</taxon>
        <taxon>Lymnaeoidea</taxon>
        <taxon>Lymnaeidae</taxon>
        <taxon>Lymnaea</taxon>
    </lineage>
</organism>
<keyword evidence="7" id="KW-1185">Reference proteome</keyword>
<comment type="caution">
    <text evidence="6">The sequence shown here is derived from an EMBL/GenBank/DDBJ whole genome shotgun (WGS) entry which is preliminary data.</text>
</comment>
<keyword evidence="2 3" id="KW-0342">GTP-binding</keyword>
<dbReference type="InterPro" id="IPR027417">
    <property type="entry name" value="P-loop_NTPase"/>
</dbReference>
<dbReference type="GO" id="GO:0046872">
    <property type="term" value="F:metal ion binding"/>
    <property type="evidence" value="ECO:0007669"/>
    <property type="project" value="UniProtKB-KW"/>
</dbReference>
<feature type="compositionally biased region" description="Basic and acidic residues" evidence="5">
    <location>
        <begin position="285"/>
        <end position="295"/>
    </location>
</feature>
<proteinExistence type="predicted"/>
<dbReference type="InterPro" id="IPR051995">
    <property type="entry name" value="Ciliary_GTPase"/>
</dbReference>
<keyword evidence="1 3" id="KW-0547">Nucleotide-binding</keyword>
<feature type="compositionally biased region" description="Basic and acidic residues" evidence="5">
    <location>
        <begin position="625"/>
        <end position="636"/>
    </location>
</feature>
<evidence type="ECO:0000256" key="4">
    <source>
        <dbReference type="PIRSR" id="PIRSR606689-2"/>
    </source>
</evidence>
<dbReference type="Pfam" id="PF00025">
    <property type="entry name" value="Arf"/>
    <property type="match status" value="1"/>
</dbReference>
<dbReference type="GO" id="GO:0005525">
    <property type="term" value="F:GTP binding"/>
    <property type="evidence" value="ECO:0007669"/>
    <property type="project" value="UniProtKB-KW"/>
</dbReference>
<dbReference type="NCBIfam" id="TIGR00231">
    <property type="entry name" value="small_GTP"/>
    <property type="match status" value="1"/>
</dbReference>
<dbReference type="SUPFAM" id="SSF52540">
    <property type="entry name" value="P-loop containing nucleoside triphosphate hydrolases"/>
    <property type="match status" value="1"/>
</dbReference>
<dbReference type="AlphaFoldDB" id="A0AAV2I8S0"/>
<keyword evidence="4" id="KW-0479">Metal-binding</keyword>
<feature type="region of interest" description="Disordered" evidence="5">
    <location>
        <begin position="198"/>
        <end position="252"/>
    </location>
</feature>
<evidence type="ECO:0000256" key="5">
    <source>
        <dbReference type="SAM" id="MobiDB-lite"/>
    </source>
</evidence>
<dbReference type="PANTHER" id="PTHR46090:SF2">
    <property type="entry name" value="ADP-RIBOSYLATION FACTOR-LIKE PROTEIN 13B"/>
    <property type="match status" value="1"/>
</dbReference>
<protein>
    <recommendedName>
        <fullName evidence="8">ADP-ribosylation factor-like protein 13B</fullName>
    </recommendedName>
</protein>
<feature type="compositionally biased region" description="Polar residues" evidence="5">
    <location>
        <begin position="702"/>
        <end position="723"/>
    </location>
</feature>
<feature type="compositionally biased region" description="Basic and acidic residues" evidence="5">
    <location>
        <begin position="198"/>
        <end position="245"/>
    </location>
</feature>
<dbReference type="PANTHER" id="PTHR46090">
    <property type="entry name" value="ADP-RIBOSYLATION FACTOR-LIKE PROTEIN 13B"/>
    <property type="match status" value="1"/>
</dbReference>
<evidence type="ECO:0000313" key="6">
    <source>
        <dbReference type="EMBL" id="CAL1542659.1"/>
    </source>
</evidence>
<dbReference type="PROSITE" id="PS51417">
    <property type="entry name" value="ARF"/>
    <property type="match status" value="1"/>
</dbReference>
<feature type="region of interest" description="Disordered" evidence="5">
    <location>
        <begin position="604"/>
        <end position="723"/>
    </location>
</feature>
<dbReference type="EMBL" id="CAXITT010000499">
    <property type="protein sequence ID" value="CAL1542659.1"/>
    <property type="molecule type" value="Genomic_DNA"/>
</dbReference>
<feature type="compositionally biased region" description="Basic and acidic residues" evidence="5">
    <location>
        <begin position="644"/>
        <end position="659"/>
    </location>
</feature>